<keyword evidence="1" id="KW-0812">Transmembrane</keyword>
<evidence type="ECO:0008006" key="4">
    <source>
        <dbReference type="Google" id="ProtNLM"/>
    </source>
</evidence>
<dbReference type="EMBL" id="CCMZ01000056">
    <property type="protein sequence ID" value="CDX26613.1"/>
    <property type="molecule type" value="Genomic_DNA"/>
</dbReference>
<name>A0A090EET4_MESPL</name>
<feature type="transmembrane region" description="Helical" evidence="1">
    <location>
        <begin position="59"/>
        <end position="82"/>
    </location>
</feature>
<proteinExistence type="predicted"/>
<evidence type="ECO:0000256" key="1">
    <source>
        <dbReference type="SAM" id="Phobius"/>
    </source>
</evidence>
<keyword evidence="1" id="KW-0472">Membrane</keyword>
<organism evidence="2 3">
    <name type="scientific">Mesorhizobium plurifarium</name>
    <dbReference type="NCBI Taxonomy" id="69974"/>
    <lineage>
        <taxon>Bacteria</taxon>
        <taxon>Pseudomonadati</taxon>
        <taxon>Pseudomonadota</taxon>
        <taxon>Alphaproteobacteria</taxon>
        <taxon>Hyphomicrobiales</taxon>
        <taxon>Phyllobacteriaceae</taxon>
        <taxon>Mesorhizobium</taxon>
    </lineage>
</organism>
<evidence type="ECO:0000313" key="3">
    <source>
        <dbReference type="Proteomes" id="UP000045285"/>
    </source>
</evidence>
<protein>
    <recommendedName>
        <fullName evidence="4">Transmembrane protein</fullName>
    </recommendedName>
</protein>
<keyword evidence="3" id="KW-1185">Reference proteome</keyword>
<evidence type="ECO:0000313" key="2">
    <source>
        <dbReference type="EMBL" id="CDX26613.1"/>
    </source>
</evidence>
<keyword evidence="1" id="KW-1133">Transmembrane helix</keyword>
<dbReference type="AlphaFoldDB" id="A0A090EET4"/>
<dbReference type="Proteomes" id="UP000045285">
    <property type="component" value="Unassembled WGS sequence"/>
</dbReference>
<feature type="transmembrane region" description="Helical" evidence="1">
    <location>
        <begin position="94"/>
        <end position="112"/>
    </location>
</feature>
<sequence length="159" mass="17293">MREALMTTLAHISKSFRETFPVRASEWALAAILFNWSVVLFLQPDLFAKVGAFSSLAKLMPQVTFAGMCFLVGFGRLVSLAINGAWRRSPHLRAFGAFLGTGVWFMISIGIFRSGSGATGLGVYPILMLLDSYNVIRAAGEAGLSDHQNRRVADNGHPS</sequence>
<reference evidence="3" key="1">
    <citation type="submission" date="2014-08" db="EMBL/GenBank/DDBJ databases">
        <authorList>
            <person name="Moulin L."/>
        </authorList>
    </citation>
    <scope>NUCLEOTIDE SEQUENCE [LARGE SCALE GENOMIC DNA]</scope>
</reference>
<feature type="transmembrane region" description="Helical" evidence="1">
    <location>
        <begin position="27"/>
        <end position="47"/>
    </location>
</feature>
<accession>A0A090EET4</accession>
<gene>
    <name evidence="2" type="ORF">MPL3356_60465</name>
</gene>